<name>A0ABV1A891_9TELE</name>
<proteinExistence type="predicted"/>
<evidence type="ECO:0000313" key="1">
    <source>
        <dbReference type="EMBL" id="MEQ2314389.1"/>
    </source>
</evidence>
<reference evidence="1 2" key="1">
    <citation type="submission" date="2021-06" db="EMBL/GenBank/DDBJ databases">
        <authorList>
            <person name="Palmer J.M."/>
        </authorList>
    </citation>
    <scope>NUCLEOTIDE SEQUENCE [LARGE SCALE GENOMIC DNA]</scope>
    <source>
        <strain evidence="1 2">AS_MEX2019</strain>
        <tissue evidence="1">Muscle</tissue>
    </source>
</reference>
<protein>
    <submittedName>
        <fullName evidence="1">Uncharacterized protein</fullName>
    </submittedName>
</protein>
<evidence type="ECO:0000313" key="2">
    <source>
        <dbReference type="Proteomes" id="UP001469553"/>
    </source>
</evidence>
<comment type="caution">
    <text evidence="1">The sequence shown here is derived from an EMBL/GenBank/DDBJ whole genome shotgun (WGS) entry which is preliminary data.</text>
</comment>
<gene>
    <name evidence="1" type="ORF">AMECASPLE_011639</name>
</gene>
<keyword evidence="2" id="KW-1185">Reference proteome</keyword>
<organism evidence="1 2">
    <name type="scientific">Ameca splendens</name>
    <dbReference type="NCBI Taxonomy" id="208324"/>
    <lineage>
        <taxon>Eukaryota</taxon>
        <taxon>Metazoa</taxon>
        <taxon>Chordata</taxon>
        <taxon>Craniata</taxon>
        <taxon>Vertebrata</taxon>
        <taxon>Euteleostomi</taxon>
        <taxon>Actinopterygii</taxon>
        <taxon>Neopterygii</taxon>
        <taxon>Teleostei</taxon>
        <taxon>Neoteleostei</taxon>
        <taxon>Acanthomorphata</taxon>
        <taxon>Ovalentaria</taxon>
        <taxon>Atherinomorphae</taxon>
        <taxon>Cyprinodontiformes</taxon>
        <taxon>Goodeidae</taxon>
        <taxon>Ameca</taxon>
    </lineage>
</organism>
<dbReference type="Proteomes" id="UP001469553">
    <property type="component" value="Unassembled WGS sequence"/>
</dbReference>
<dbReference type="EMBL" id="JAHRIP010085345">
    <property type="protein sequence ID" value="MEQ2314389.1"/>
    <property type="molecule type" value="Genomic_DNA"/>
</dbReference>
<accession>A0ABV1A891</accession>
<sequence>MNCIGYFVLYLHSSGNIFMQLKSSKFPSGVCGFSIGDIIRSGYCPTIFHCLRKYSFTWKVFPFMSQCKYEKELKKECGKTTWQKKNLMVKLKAWKCRHASDGFPSCCVRKWNMS</sequence>